<dbReference type="Proteomes" id="UP000295444">
    <property type="component" value="Unassembled WGS sequence"/>
</dbReference>
<evidence type="ECO:0000259" key="1">
    <source>
        <dbReference type="Pfam" id="PF12680"/>
    </source>
</evidence>
<accession>A0A4R6S9J8</accession>
<feature type="domain" description="SnoaL-like" evidence="1">
    <location>
        <begin position="13"/>
        <end position="86"/>
    </location>
</feature>
<dbReference type="InterPro" id="IPR032710">
    <property type="entry name" value="NTF2-like_dom_sf"/>
</dbReference>
<evidence type="ECO:0000313" key="2">
    <source>
        <dbReference type="EMBL" id="TDP96679.1"/>
    </source>
</evidence>
<sequence length="115" mass="12882">MSKAREPEDLTRLFVELANEGDARGMAELYEEDAVMAYPPGAQTVGRDAIQKVFEQLVANVPHFEQEESYPTIHHGELALTSTKPSDNTGGRTQIVRRQSDGSWLRVIDRPEIKS</sequence>
<dbReference type="EMBL" id="SNXZ01000004">
    <property type="protein sequence ID" value="TDP96679.1"/>
    <property type="molecule type" value="Genomic_DNA"/>
</dbReference>
<name>A0A4R6S9J8_LABRH</name>
<reference evidence="2 3" key="1">
    <citation type="submission" date="2019-03" db="EMBL/GenBank/DDBJ databases">
        <title>Genomic Encyclopedia of Type Strains, Phase IV (KMG-IV): sequencing the most valuable type-strain genomes for metagenomic binning, comparative biology and taxonomic classification.</title>
        <authorList>
            <person name="Goeker M."/>
        </authorList>
    </citation>
    <scope>NUCLEOTIDE SEQUENCE [LARGE SCALE GENOMIC DNA]</scope>
    <source>
        <strain evidence="2 3">DSM 45361</strain>
    </source>
</reference>
<dbReference type="SUPFAM" id="SSF54427">
    <property type="entry name" value="NTF2-like"/>
    <property type="match status" value="1"/>
</dbReference>
<protein>
    <submittedName>
        <fullName evidence="2">Uncharacterized protein (TIGR02246 family)</fullName>
    </submittedName>
</protein>
<proteinExistence type="predicted"/>
<dbReference type="Gene3D" id="3.10.450.50">
    <property type="match status" value="1"/>
</dbReference>
<comment type="caution">
    <text evidence="2">The sequence shown here is derived from an EMBL/GenBank/DDBJ whole genome shotgun (WGS) entry which is preliminary data.</text>
</comment>
<dbReference type="OrthoDB" id="674363at2"/>
<dbReference type="AlphaFoldDB" id="A0A4R6S9J8"/>
<keyword evidence="3" id="KW-1185">Reference proteome</keyword>
<evidence type="ECO:0000313" key="3">
    <source>
        <dbReference type="Proteomes" id="UP000295444"/>
    </source>
</evidence>
<dbReference type="RefSeq" id="WP_133851999.1">
    <property type="nucleotide sequence ID" value="NZ_SNXZ01000004.1"/>
</dbReference>
<dbReference type="InterPro" id="IPR037401">
    <property type="entry name" value="SnoaL-like"/>
</dbReference>
<gene>
    <name evidence="2" type="ORF">EV186_104667</name>
</gene>
<dbReference type="Pfam" id="PF12680">
    <property type="entry name" value="SnoaL_2"/>
    <property type="match status" value="1"/>
</dbReference>
<organism evidence="2 3">
    <name type="scientific">Labedaea rhizosphaerae</name>
    <dbReference type="NCBI Taxonomy" id="598644"/>
    <lineage>
        <taxon>Bacteria</taxon>
        <taxon>Bacillati</taxon>
        <taxon>Actinomycetota</taxon>
        <taxon>Actinomycetes</taxon>
        <taxon>Pseudonocardiales</taxon>
        <taxon>Pseudonocardiaceae</taxon>
        <taxon>Labedaea</taxon>
    </lineage>
</organism>